<name>A0ABT2YWJ9_9RHOB</name>
<dbReference type="InterPro" id="IPR052016">
    <property type="entry name" value="Bact_Sigma-Reg"/>
</dbReference>
<evidence type="ECO:0000313" key="5">
    <source>
        <dbReference type="Proteomes" id="UP001652503"/>
    </source>
</evidence>
<feature type="modified residue" description="4-aspartylphosphate" evidence="2">
    <location>
        <position position="60"/>
    </location>
</feature>
<keyword evidence="5" id="KW-1185">Reference proteome</keyword>
<dbReference type="InterPro" id="IPR001789">
    <property type="entry name" value="Sig_transdc_resp-reg_receiver"/>
</dbReference>
<dbReference type="CDD" id="cd17574">
    <property type="entry name" value="REC_OmpR"/>
    <property type="match status" value="1"/>
</dbReference>
<dbReference type="InterPro" id="IPR036457">
    <property type="entry name" value="PPM-type-like_dom_sf"/>
</dbReference>
<evidence type="ECO:0000256" key="1">
    <source>
        <dbReference type="ARBA" id="ARBA00022801"/>
    </source>
</evidence>
<dbReference type="SMART" id="SM00448">
    <property type="entry name" value="REC"/>
    <property type="match status" value="1"/>
</dbReference>
<evidence type="ECO:0000256" key="2">
    <source>
        <dbReference type="PROSITE-ProRule" id="PRU00169"/>
    </source>
</evidence>
<evidence type="ECO:0000313" key="4">
    <source>
        <dbReference type="EMBL" id="MCV2863210.1"/>
    </source>
</evidence>
<dbReference type="EMBL" id="JAOWLA010000001">
    <property type="protein sequence ID" value="MCV2863210.1"/>
    <property type="molecule type" value="Genomic_DNA"/>
</dbReference>
<dbReference type="PROSITE" id="PS50110">
    <property type="entry name" value="RESPONSE_REGULATORY"/>
    <property type="match status" value="1"/>
</dbReference>
<organism evidence="4 5">
    <name type="scientific">Albidovulum sediminicola</name>
    <dbReference type="NCBI Taxonomy" id="2984331"/>
    <lineage>
        <taxon>Bacteria</taxon>
        <taxon>Pseudomonadati</taxon>
        <taxon>Pseudomonadota</taxon>
        <taxon>Alphaproteobacteria</taxon>
        <taxon>Rhodobacterales</taxon>
        <taxon>Paracoccaceae</taxon>
        <taxon>Albidovulum</taxon>
    </lineage>
</organism>
<sequence length="413" mass="44355">MAASSAATARRILVVDDSRVQRKILASQIARAGHDVIEASSAEEALEICRAGAPDLVISDWMMSGMSGLDFCRSLRALPSDSYVYFILLTSKTETAEVALGLDIGADDFLTKPVSGDELRARIVAGERILRMERELKDKNRLLETTLGKLQLLYDSIDRDLIEARKLQQSLVRERFRRFGPAEVTLLLRPSGHVGGDLVGFFQIAEGRIGVFSIDVSGHGITSALMTARLAGFLSGNTPEQNLALVPAERGYGARPPGELAGLLNRIVLREMQTETYFTLAYADIDLVTGRVGLVQAGHPHPAVQRRDGRVEFVGAGGLPIGLIECAGYETTELALAPGDRLFLMSDGISEAPGPDGGQLGPGGLAEILTACRNLRGDAFMASLMMRLEACSDGEFPDDVSGALIEFVGRAQP</sequence>
<accession>A0ABT2YWJ9</accession>
<dbReference type="InterPro" id="IPR011006">
    <property type="entry name" value="CheY-like_superfamily"/>
</dbReference>
<comment type="caution">
    <text evidence="4">The sequence shown here is derived from an EMBL/GenBank/DDBJ whole genome shotgun (WGS) entry which is preliminary data.</text>
</comment>
<keyword evidence="2" id="KW-0597">Phosphoprotein</keyword>
<dbReference type="Gene3D" id="3.60.40.10">
    <property type="entry name" value="PPM-type phosphatase domain"/>
    <property type="match status" value="1"/>
</dbReference>
<dbReference type="Gene3D" id="3.40.50.2300">
    <property type="match status" value="1"/>
</dbReference>
<dbReference type="SMART" id="SM00331">
    <property type="entry name" value="PP2C_SIG"/>
    <property type="match status" value="1"/>
</dbReference>
<dbReference type="PANTHER" id="PTHR43156">
    <property type="entry name" value="STAGE II SPORULATION PROTEIN E-RELATED"/>
    <property type="match status" value="1"/>
</dbReference>
<reference evidence="4 5" key="1">
    <citation type="submission" date="2022-10" db="EMBL/GenBank/DDBJ databases">
        <title>Defluviimonas sp. nov., isolated from ocean surface water.</title>
        <authorList>
            <person name="He W."/>
            <person name="Wang L."/>
            <person name="Zhang D.-F."/>
        </authorList>
    </citation>
    <scope>NUCLEOTIDE SEQUENCE [LARGE SCALE GENOMIC DNA]</scope>
    <source>
        <strain evidence="4 5">WL0075</strain>
    </source>
</reference>
<evidence type="ECO:0000259" key="3">
    <source>
        <dbReference type="PROSITE" id="PS50110"/>
    </source>
</evidence>
<dbReference type="Proteomes" id="UP001652503">
    <property type="component" value="Unassembled WGS sequence"/>
</dbReference>
<dbReference type="Pfam" id="PF07228">
    <property type="entry name" value="SpoIIE"/>
    <property type="match status" value="1"/>
</dbReference>
<protein>
    <submittedName>
        <fullName evidence="4">SpoIIE family protein phosphatase</fullName>
    </submittedName>
</protein>
<gene>
    <name evidence="4" type="ORF">OE647_00495</name>
</gene>
<keyword evidence="1" id="KW-0378">Hydrolase</keyword>
<dbReference type="RefSeq" id="WP_263719627.1">
    <property type="nucleotide sequence ID" value="NZ_JAOWLA010000001.1"/>
</dbReference>
<dbReference type="PANTHER" id="PTHR43156:SF2">
    <property type="entry name" value="STAGE II SPORULATION PROTEIN E"/>
    <property type="match status" value="1"/>
</dbReference>
<dbReference type="SUPFAM" id="SSF52172">
    <property type="entry name" value="CheY-like"/>
    <property type="match status" value="1"/>
</dbReference>
<proteinExistence type="predicted"/>
<feature type="domain" description="Response regulatory" evidence="3">
    <location>
        <begin position="11"/>
        <end position="127"/>
    </location>
</feature>
<dbReference type="Pfam" id="PF00072">
    <property type="entry name" value="Response_reg"/>
    <property type="match status" value="1"/>
</dbReference>
<dbReference type="InterPro" id="IPR001932">
    <property type="entry name" value="PPM-type_phosphatase-like_dom"/>
</dbReference>